<dbReference type="PROSITE" id="PS50931">
    <property type="entry name" value="HTH_LYSR"/>
    <property type="match status" value="1"/>
</dbReference>
<dbReference type="RefSeq" id="WP_339088171.1">
    <property type="nucleotide sequence ID" value="NZ_LR743507.1"/>
</dbReference>
<dbReference type="InterPro" id="IPR005119">
    <property type="entry name" value="LysR_subst-bd"/>
</dbReference>
<dbReference type="Pfam" id="PF03466">
    <property type="entry name" value="LysR_substrate"/>
    <property type="match status" value="1"/>
</dbReference>
<evidence type="ECO:0000259" key="5">
    <source>
        <dbReference type="PROSITE" id="PS50931"/>
    </source>
</evidence>
<keyword evidence="2" id="KW-0805">Transcription regulation</keyword>
<dbReference type="CDD" id="cd08474">
    <property type="entry name" value="PBP2_CrgA_like_5"/>
    <property type="match status" value="1"/>
</dbReference>
<dbReference type="GO" id="GO:0003677">
    <property type="term" value="F:DNA binding"/>
    <property type="evidence" value="ECO:0007669"/>
    <property type="project" value="UniProtKB-KW"/>
</dbReference>
<proteinExistence type="inferred from homology"/>
<sequence length="313" mass="33907">MRQDQLDGLVTFMAVAETRGFSAAAVRLGVSPSAVSQAVRLLEKRVGVPLFNRTTRSVNLTEAGARFLERIRPAVQELASASDELSDSAERPSGLLRLTVPRAAYLFVLQPVLADFLRTYPQIDVEVSIDSALVDIVGRGFDAGIRFGGMVERDMVAVTVGAPLANSIVAAPRYLAARGTPVHPRELLAHDCIGFRFESSGQLERWAFEKDGQAITLAVSGRLVMNDVAVMLDAAVDGIGIANLISSYTERHIADGRLVQLLADWSTPLPDLTLYYPDRRRVPPKLRALIGHLRATTLATTGVLLQDRHGSGL</sequence>
<reference evidence="6" key="1">
    <citation type="submission" date="2019-12" db="EMBL/GenBank/DDBJ databases">
        <authorList>
            <person name="Cremers G."/>
        </authorList>
    </citation>
    <scope>NUCLEOTIDE SEQUENCE</scope>
    <source>
        <strain evidence="6">Vvax</strain>
    </source>
</reference>
<organism evidence="6">
    <name type="scientific">Variovorax paradoxus</name>
    <dbReference type="NCBI Taxonomy" id="34073"/>
    <lineage>
        <taxon>Bacteria</taxon>
        <taxon>Pseudomonadati</taxon>
        <taxon>Pseudomonadota</taxon>
        <taxon>Betaproteobacteria</taxon>
        <taxon>Burkholderiales</taxon>
        <taxon>Comamonadaceae</taxon>
        <taxon>Variovorax</taxon>
    </lineage>
</organism>
<dbReference type="FunFam" id="1.10.10.10:FF:000001">
    <property type="entry name" value="LysR family transcriptional regulator"/>
    <property type="match status" value="1"/>
</dbReference>
<feature type="domain" description="HTH lysR-type" evidence="5">
    <location>
        <begin position="4"/>
        <end position="61"/>
    </location>
</feature>
<keyword evidence="3" id="KW-0238">DNA-binding</keyword>
<evidence type="ECO:0000256" key="3">
    <source>
        <dbReference type="ARBA" id="ARBA00023125"/>
    </source>
</evidence>
<dbReference type="SUPFAM" id="SSF53850">
    <property type="entry name" value="Periplasmic binding protein-like II"/>
    <property type="match status" value="1"/>
</dbReference>
<dbReference type="GO" id="GO:0003700">
    <property type="term" value="F:DNA-binding transcription factor activity"/>
    <property type="evidence" value="ECO:0007669"/>
    <property type="project" value="InterPro"/>
</dbReference>
<name>A0A679J0G4_VARPD</name>
<dbReference type="InterPro" id="IPR000847">
    <property type="entry name" value="LysR_HTH_N"/>
</dbReference>
<comment type="similarity">
    <text evidence="1">Belongs to the LysR transcriptional regulatory family.</text>
</comment>
<protein>
    <submittedName>
        <fullName evidence="6">HTH-type transcriptional regulator PgrR</fullName>
    </submittedName>
</protein>
<dbReference type="Gene3D" id="3.40.190.290">
    <property type="match status" value="1"/>
</dbReference>
<dbReference type="SUPFAM" id="SSF46785">
    <property type="entry name" value="Winged helix' DNA-binding domain"/>
    <property type="match status" value="1"/>
</dbReference>
<evidence type="ECO:0000256" key="2">
    <source>
        <dbReference type="ARBA" id="ARBA00023015"/>
    </source>
</evidence>
<accession>A0A679J0G4</accession>
<dbReference type="PANTHER" id="PTHR30537:SF5">
    <property type="entry name" value="HTH-TYPE TRANSCRIPTIONAL ACTIVATOR TTDR-RELATED"/>
    <property type="match status" value="1"/>
</dbReference>
<evidence type="ECO:0000313" key="6">
    <source>
        <dbReference type="EMBL" id="CAA2099779.1"/>
    </source>
</evidence>
<dbReference type="EMBL" id="LR743507">
    <property type="protein sequence ID" value="CAA2099779.1"/>
    <property type="molecule type" value="Genomic_DNA"/>
</dbReference>
<dbReference type="Pfam" id="PF00126">
    <property type="entry name" value="HTH_1"/>
    <property type="match status" value="1"/>
</dbReference>
<dbReference type="InterPro" id="IPR036390">
    <property type="entry name" value="WH_DNA-bd_sf"/>
</dbReference>
<keyword evidence="4" id="KW-0804">Transcription</keyword>
<dbReference type="PANTHER" id="PTHR30537">
    <property type="entry name" value="HTH-TYPE TRANSCRIPTIONAL REGULATOR"/>
    <property type="match status" value="1"/>
</dbReference>
<dbReference type="InterPro" id="IPR036388">
    <property type="entry name" value="WH-like_DNA-bd_sf"/>
</dbReference>
<dbReference type="PRINTS" id="PR00039">
    <property type="entry name" value="HTHLYSR"/>
</dbReference>
<dbReference type="AlphaFoldDB" id="A0A679J0G4"/>
<dbReference type="Gene3D" id="1.10.10.10">
    <property type="entry name" value="Winged helix-like DNA-binding domain superfamily/Winged helix DNA-binding domain"/>
    <property type="match status" value="1"/>
</dbReference>
<evidence type="ECO:0000256" key="4">
    <source>
        <dbReference type="ARBA" id="ARBA00023163"/>
    </source>
</evidence>
<evidence type="ECO:0000256" key="1">
    <source>
        <dbReference type="ARBA" id="ARBA00009437"/>
    </source>
</evidence>
<gene>
    <name evidence="6" type="primary">pgrR_2</name>
    <name evidence="6" type="ORF">VVAX_00409</name>
</gene>
<dbReference type="InterPro" id="IPR058163">
    <property type="entry name" value="LysR-type_TF_proteobact-type"/>
</dbReference>